<reference evidence="1" key="1">
    <citation type="journal article" date="2008" name="ISME J.">
        <title>Genomic patterns of recombination, clonal divergence and environment in marine microbial populations.</title>
        <authorList>
            <person name="Konstantinidis K.T."/>
            <person name="Delong E.F."/>
        </authorList>
    </citation>
    <scope>NUCLEOTIDE SEQUENCE</scope>
</reference>
<protein>
    <submittedName>
        <fullName evidence="1">Uncharacterized protein</fullName>
    </submittedName>
</protein>
<accession>B3SZW7</accession>
<evidence type="ECO:0000313" key="1">
    <source>
        <dbReference type="EMBL" id="ABZ05875.1"/>
    </source>
</evidence>
<name>B3SZW7_9ZZZZ</name>
<dbReference type="EMBL" id="EU016559">
    <property type="protein sequence ID" value="ABZ05875.1"/>
    <property type="molecule type" value="Genomic_DNA"/>
</dbReference>
<proteinExistence type="predicted"/>
<dbReference type="AlphaFoldDB" id="B3SZW7"/>
<organism evidence="1">
    <name type="scientific">uncultured marine microorganism HF4000_48F7</name>
    <dbReference type="NCBI Taxonomy" id="455500"/>
    <lineage>
        <taxon>unclassified sequences</taxon>
        <taxon>environmental samples</taxon>
    </lineage>
</organism>
<sequence length="106" mass="11982">MDTSTIDIHPLPSGMFSVSANDGSTTWPDQPTIEDCLECAISEIMTDRNGELLVAIESIYFWQPSDSDFDCFTGVKMYEHCQWQPIENLFDPTSSATVQQINQRNQ</sequence>
<gene>
    <name evidence="1" type="ORF">ALOHA_HF400048F7ctg2g3</name>
</gene>